<dbReference type="InterPro" id="IPR039564">
    <property type="entry name" value="Peptidase_C39-like"/>
</dbReference>
<dbReference type="Proteomes" id="UP000005017">
    <property type="component" value="Unassembled WGS sequence"/>
</dbReference>
<dbReference type="Pfam" id="PF13529">
    <property type="entry name" value="Peptidase_C39_2"/>
    <property type="match status" value="1"/>
</dbReference>
<name>D2MP20_9FIRM</name>
<feature type="domain" description="Peptidase C39-like" evidence="1">
    <location>
        <begin position="39"/>
        <end position="167"/>
    </location>
</feature>
<dbReference type="AlphaFoldDB" id="D2MP20"/>
<sequence length="206" mass="23295">RIGDIIYLFSKEGVLQKNVTVGDWRVDEEGYHYNYRPVYYNQTDKAWSYKVFGQYGSFGLTGCCPTTIAMIVSGIKKRTISPLEVGTWAYEKTIYFNRTEAGGLPGLIPLAAQKYGVHHKEILTYPDLEKALKEGKLVYSSQNSKSPLNLSHSGTHAVALYGYQNGKTNAFSSSFYSTNGSYSLKKLWHYQGHFEKESGVSFFAFW</sequence>
<evidence type="ECO:0000313" key="3">
    <source>
        <dbReference type="Proteomes" id="UP000005017"/>
    </source>
</evidence>
<evidence type="ECO:0000313" key="2">
    <source>
        <dbReference type="EMBL" id="EFC05640.1"/>
    </source>
</evidence>
<organism evidence="2 3">
    <name type="scientific">Bulleidia extructa W1219</name>
    <dbReference type="NCBI Taxonomy" id="679192"/>
    <lineage>
        <taxon>Bacteria</taxon>
        <taxon>Bacillati</taxon>
        <taxon>Bacillota</taxon>
        <taxon>Erysipelotrichia</taxon>
        <taxon>Erysipelotrichales</taxon>
        <taxon>Erysipelotrichaceae</taxon>
        <taxon>Bulleidia</taxon>
    </lineage>
</organism>
<dbReference type="EMBL" id="ADFR01000008">
    <property type="protein sequence ID" value="EFC05640.1"/>
    <property type="molecule type" value="Genomic_DNA"/>
</dbReference>
<accession>D2MP20</accession>
<proteinExistence type="predicted"/>
<dbReference type="RefSeq" id="WP_006627141.1">
    <property type="nucleotide sequence ID" value="NZ_ADFR01000008.1"/>
</dbReference>
<evidence type="ECO:0000259" key="1">
    <source>
        <dbReference type="Pfam" id="PF13529"/>
    </source>
</evidence>
<feature type="non-terminal residue" evidence="2">
    <location>
        <position position="1"/>
    </location>
</feature>
<gene>
    <name evidence="2" type="ORF">HMPREF9013_0245</name>
</gene>
<reference evidence="3" key="1">
    <citation type="submission" date="2009-12" db="EMBL/GenBank/DDBJ databases">
        <title>Sequence of Clostridiales genomosp. BVAB3 str. UPII9-5.</title>
        <authorList>
            <person name="Madupu R."/>
            <person name="Durkin A.S."/>
            <person name="Torralba M."/>
            <person name="Methe B."/>
            <person name="Sutton G.G."/>
            <person name="Strausberg R.L."/>
            <person name="Nelson K.E."/>
        </authorList>
    </citation>
    <scope>NUCLEOTIDE SEQUENCE [LARGE SCALE GENOMIC DNA]</scope>
    <source>
        <strain evidence="3">W1219</strain>
    </source>
</reference>
<protein>
    <recommendedName>
        <fullName evidence="1">Peptidase C39-like domain-containing protein</fullName>
    </recommendedName>
</protein>
<comment type="caution">
    <text evidence="2">The sequence shown here is derived from an EMBL/GenBank/DDBJ whole genome shotgun (WGS) entry which is preliminary data.</text>
</comment>
<dbReference type="STRING" id="679192.HMPREF9013_0245"/>
<dbReference type="eggNOG" id="COG4990">
    <property type="taxonomic scope" value="Bacteria"/>
</dbReference>
<keyword evidence="3" id="KW-1185">Reference proteome</keyword>